<dbReference type="KEGG" id="ntt:TAO_0290"/>
<feature type="domain" description="Type I restriction modification DNA specificity" evidence="4">
    <location>
        <begin position="229"/>
        <end position="399"/>
    </location>
</feature>
<evidence type="ECO:0000313" key="5">
    <source>
        <dbReference type="EMBL" id="BAW79660.1"/>
    </source>
</evidence>
<proteinExistence type="inferred from homology"/>
<dbReference type="SUPFAM" id="SSF116734">
    <property type="entry name" value="DNA methylase specificity domain"/>
    <property type="match status" value="2"/>
</dbReference>
<comment type="similarity">
    <text evidence="1">Belongs to the type-I restriction system S methylase family.</text>
</comment>
<protein>
    <submittedName>
        <fullName evidence="5">Type I restriction-modification protein</fullName>
    </submittedName>
</protein>
<dbReference type="Gene3D" id="3.90.220.20">
    <property type="entry name" value="DNA methylase specificity domains"/>
    <property type="match status" value="2"/>
</dbReference>
<dbReference type="InterPro" id="IPR000055">
    <property type="entry name" value="Restrct_endonuc_typeI_TRD"/>
</dbReference>
<evidence type="ECO:0000256" key="1">
    <source>
        <dbReference type="ARBA" id="ARBA00010923"/>
    </source>
</evidence>
<dbReference type="PANTHER" id="PTHR30408">
    <property type="entry name" value="TYPE-1 RESTRICTION ENZYME ECOKI SPECIFICITY PROTEIN"/>
    <property type="match status" value="1"/>
</dbReference>
<dbReference type="EMBL" id="AP014836">
    <property type="protein sequence ID" value="BAW79660.1"/>
    <property type="molecule type" value="Genomic_DNA"/>
</dbReference>
<dbReference type="InterPro" id="IPR044946">
    <property type="entry name" value="Restrct_endonuc_typeI_TRD_sf"/>
</dbReference>
<evidence type="ECO:0000256" key="2">
    <source>
        <dbReference type="ARBA" id="ARBA00022747"/>
    </source>
</evidence>
<reference evidence="5 6" key="1">
    <citation type="journal article" date="2017" name="ISME J.">
        <title>An acid-tolerant ammonia-oxidizing ?-proteobacterium from soil.</title>
        <authorList>
            <person name="Hayatsu M."/>
            <person name="Tago K."/>
            <person name="Uchiyama I."/>
            <person name="Toyoda A."/>
            <person name="Wang Y."/>
            <person name="Shimomura Y."/>
            <person name="Okubo T."/>
            <person name="Kurisu F."/>
            <person name="Hirono Y."/>
            <person name="Nonaka K."/>
            <person name="Akiyama H."/>
            <person name="Itoh T."/>
            <person name="Takami H."/>
        </authorList>
    </citation>
    <scope>NUCLEOTIDE SEQUENCE [LARGE SCALE GENOMIC DNA]</scope>
    <source>
        <strain evidence="5 6">TAO100</strain>
    </source>
</reference>
<sequence length="414" mass="47268">MTNPHNPKRALTPRLRFPEFREAGAWEIKPLNQVSPSIFDGTHQTPKYTERGVPFFSVENIVSGNKNKFISEQDHIAATRKNKPKLGDILITRIGIIGYSTIVDWDYEFSIYVTLAVIKKSLIADSYFLHCYFQSERYQKEILSKSLLNAAPCKINMDELRKTEVLFPKLPEQQKIAACLSSLDELITAETQKLEALKIHKKGLMQQLFPREGETVPRLRFPEFREAGEWEEKQLGQFGDVLMCKRIFAHETSDAGGVPFFKIGTLDGKPDAFISKELFEIYKAKYNFPRTGEVLITCSGTVGKCLPYDGKDAYYQDSNIVWIDNPTLKVSNEFLYAILLSVDWGSLNSTTITRIYGADLRGLLIKFPSEKKEQHRIAACLSSLDDLITAQRQKIDTLKRHKKGLMQQLFPKPE</sequence>
<name>A0A1Q2SKL5_9GAMM</name>
<keyword evidence="2" id="KW-0680">Restriction system</keyword>
<dbReference type="CDD" id="cd17246">
    <property type="entry name" value="RMtype1_S_SonII-TRD2-CR2_like"/>
    <property type="match status" value="1"/>
</dbReference>
<dbReference type="RefSeq" id="WP_096526288.1">
    <property type="nucleotide sequence ID" value="NZ_AP014836.1"/>
</dbReference>
<evidence type="ECO:0000259" key="4">
    <source>
        <dbReference type="Pfam" id="PF01420"/>
    </source>
</evidence>
<feature type="domain" description="Type I restriction modification DNA specificity" evidence="4">
    <location>
        <begin position="26"/>
        <end position="198"/>
    </location>
</feature>
<dbReference type="CDD" id="cd17292">
    <property type="entry name" value="RMtype1_S_LlaA17I_TRD2-CR2_like"/>
    <property type="match status" value="1"/>
</dbReference>
<dbReference type="InterPro" id="IPR052021">
    <property type="entry name" value="Type-I_RS_S_subunit"/>
</dbReference>
<dbReference type="AlphaFoldDB" id="A0A1Q2SKL5"/>
<dbReference type="PANTHER" id="PTHR30408:SF12">
    <property type="entry name" value="TYPE I RESTRICTION ENZYME MJAVIII SPECIFICITY SUBUNIT"/>
    <property type="match status" value="1"/>
</dbReference>
<keyword evidence="6" id="KW-1185">Reference proteome</keyword>
<accession>A0A1Q2SKL5</accession>
<dbReference type="Proteomes" id="UP000243679">
    <property type="component" value="Chromosome"/>
</dbReference>
<gene>
    <name evidence="5" type="ORF">TAO_0290</name>
</gene>
<evidence type="ECO:0000256" key="3">
    <source>
        <dbReference type="ARBA" id="ARBA00023125"/>
    </source>
</evidence>
<keyword evidence="3" id="KW-0238">DNA-binding</keyword>
<dbReference type="OrthoDB" id="9798929at2"/>
<organism evidence="5 6">
    <name type="scientific">Candidatus Nitrosoglobus terrae</name>
    <dbReference type="NCBI Taxonomy" id="1630141"/>
    <lineage>
        <taxon>Bacteria</taxon>
        <taxon>Pseudomonadati</taxon>
        <taxon>Pseudomonadota</taxon>
        <taxon>Gammaproteobacteria</taxon>
        <taxon>Chromatiales</taxon>
        <taxon>Chromatiaceae</taxon>
        <taxon>Candidatus Nitrosoglobus</taxon>
    </lineage>
</organism>
<dbReference type="Gene3D" id="1.10.287.1120">
    <property type="entry name" value="Bipartite methylase S protein"/>
    <property type="match status" value="1"/>
</dbReference>
<dbReference type="Pfam" id="PF01420">
    <property type="entry name" value="Methylase_S"/>
    <property type="match status" value="2"/>
</dbReference>
<dbReference type="GO" id="GO:0003677">
    <property type="term" value="F:DNA binding"/>
    <property type="evidence" value="ECO:0007669"/>
    <property type="project" value="UniProtKB-KW"/>
</dbReference>
<dbReference type="GO" id="GO:0009307">
    <property type="term" value="P:DNA restriction-modification system"/>
    <property type="evidence" value="ECO:0007669"/>
    <property type="project" value="UniProtKB-KW"/>
</dbReference>
<evidence type="ECO:0000313" key="6">
    <source>
        <dbReference type="Proteomes" id="UP000243679"/>
    </source>
</evidence>
<dbReference type="REBASE" id="177261">
    <property type="entry name" value="S.Nte100ORF290P"/>
</dbReference>